<organism evidence="9 10">
    <name type="scientific">Chryseolinea serpens</name>
    <dbReference type="NCBI Taxonomy" id="947013"/>
    <lineage>
        <taxon>Bacteria</taxon>
        <taxon>Pseudomonadati</taxon>
        <taxon>Bacteroidota</taxon>
        <taxon>Cytophagia</taxon>
        <taxon>Cytophagales</taxon>
        <taxon>Fulvivirgaceae</taxon>
        <taxon>Chryseolinea</taxon>
    </lineage>
</organism>
<evidence type="ECO:0000256" key="2">
    <source>
        <dbReference type="ARBA" id="ARBA00022475"/>
    </source>
</evidence>
<dbReference type="InterPro" id="IPR003838">
    <property type="entry name" value="ABC3_permease_C"/>
</dbReference>
<dbReference type="AlphaFoldDB" id="A0A1M5JUK4"/>
<dbReference type="GO" id="GO:0022857">
    <property type="term" value="F:transmembrane transporter activity"/>
    <property type="evidence" value="ECO:0007669"/>
    <property type="project" value="TreeGrafter"/>
</dbReference>
<evidence type="ECO:0000313" key="9">
    <source>
        <dbReference type="EMBL" id="SHG43949.1"/>
    </source>
</evidence>
<dbReference type="Pfam" id="PF12704">
    <property type="entry name" value="MacB_PCD"/>
    <property type="match status" value="2"/>
</dbReference>
<feature type="transmembrane region" description="Helical" evidence="6">
    <location>
        <begin position="845"/>
        <end position="866"/>
    </location>
</feature>
<feature type="domain" description="MacB-like periplasmic core" evidence="8">
    <location>
        <begin position="108"/>
        <end position="324"/>
    </location>
</feature>
<dbReference type="Proteomes" id="UP000184212">
    <property type="component" value="Unassembled WGS sequence"/>
</dbReference>
<evidence type="ECO:0000256" key="4">
    <source>
        <dbReference type="ARBA" id="ARBA00022989"/>
    </source>
</evidence>
<sequence>MFDLQKHIAAWKKKMQTGARLEDGDAEELASHLTDKIQELIQKGVAPEAAFHQAVAETGTPEELGQEHLFARERKTWQVTRSFLPALFVNYLKVLVRQWGRHRTHNWVTVGGLSVGIASCMLIAFYVLHEFSYDQNYSGKAIYRVVNKQVSSTGIENTGAGEPIPLGPALKDEFPEVVSSVRFWSAYMPVLRVNDKIFQEDKFLFADSNAFRVFDFELIRGERTSVLSSPSAIVISEKAAKKYFGDKDPVGETIQYRGDPGNDLSFIVTGVFKDLPSNTHFSFDFLASFQSITDLSHGWGSFKSIWTYVELRDTKAAASLEEKFPAFVKKYVPDEFAAKQNKKFAFALEPVSTIHLGSNAGSAMKPVGSMALLRIMIFTGLLILVMSCVNFINISLAKMTSRLKEVGMRKVLGAVRGQLLVQFIAEVAFAFLLSLVGAGLLVATLSPVFSEITGMSITWQSLVDWHFGVVLAGIFLFVVAVAGYIPAWMLSGYGILNAFRNKRVQASLRSPFSFRNALIFAQLAISGILIFSALIVAEQLSFIRKKDLGVTLNHVVAIPFSENPQVFENRLRALPGVESIGYSQRLPVNTLNFDRRIVELPGVPDAIQVESSYITQGFTDTYRIRFISGRNFNSELASDSAAFVINETAAKTFGWTPTTAIGKELKWSTYLKGEVIGVVQDFHLESVHATIRPMVMLDAVHDDRWARNFISLRLQQGNETDTRATIEKLWRQFNPDGAFMLVQMTDSFDQLHADDKIFSEIIFYFTLVAIFISAIGLYAVSSYTAEQRRKEIGIRKVLGSSIGRIAWGLTAPYMATTALSFILVVPTVYYLMNLWLSTFAYHTGIGWQALAMAALAIASLAFLSVLKESLRAAFVNPVKFLREE</sequence>
<evidence type="ECO:0000259" key="8">
    <source>
        <dbReference type="Pfam" id="PF12704"/>
    </source>
</evidence>
<dbReference type="RefSeq" id="WP_073130235.1">
    <property type="nucleotide sequence ID" value="NZ_FQWQ01000001.1"/>
</dbReference>
<protein>
    <submittedName>
        <fullName evidence="9">Putative ABC transport system permease protein</fullName>
    </submittedName>
</protein>
<keyword evidence="10" id="KW-1185">Reference proteome</keyword>
<evidence type="ECO:0000256" key="5">
    <source>
        <dbReference type="ARBA" id="ARBA00023136"/>
    </source>
</evidence>
<dbReference type="InterPro" id="IPR050250">
    <property type="entry name" value="Macrolide_Exporter_MacB"/>
</dbReference>
<evidence type="ECO:0000256" key="1">
    <source>
        <dbReference type="ARBA" id="ARBA00004651"/>
    </source>
</evidence>
<evidence type="ECO:0000313" key="10">
    <source>
        <dbReference type="Proteomes" id="UP000184212"/>
    </source>
</evidence>
<feature type="domain" description="ABC3 transporter permease C-terminal" evidence="7">
    <location>
        <begin position="378"/>
        <end position="491"/>
    </location>
</feature>
<feature type="transmembrane region" description="Helical" evidence="6">
    <location>
        <begin position="465"/>
        <end position="496"/>
    </location>
</feature>
<evidence type="ECO:0000256" key="3">
    <source>
        <dbReference type="ARBA" id="ARBA00022692"/>
    </source>
</evidence>
<dbReference type="InterPro" id="IPR047928">
    <property type="entry name" value="Perm_prefix_1"/>
</dbReference>
<feature type="transmembrane region" description="Helical" evidence="6">
    <location>
        <begin position="761"/>
        <end position="784"/>
    </location>
</feature>
<dbReference type="PANTHER" id="PTHR30572">
    <property type="entry name" value="MEMBRANE COMPONENT OF TRANSPORTER-RELATED"/>
    <property type="match status" value="1"/>
</dbReference>
<feature type="transmembrane region" description="Helical" evidence="6">
    <location>
        <begin position="371"/>
        <end position="396"/>
    </location>
</feature>
<keyword evidence="2" id="KW-1003">Cell membrane</keyword>
<dbReference type="EMBL" id="FQWQ01000001">
    <property type="protein sequence ID" value="SHG43949.1"/>
    <property type="molecule type" value="Genomic_DNA"/>
</dbReference>
<dbReference type="InterPro" id="IPR025857">
    <property type="entry name" value="MacB_PCD"/>
</dbReference>
<feature type="domain" description="ABC3 transporter permease C-terminal" evidence="7">
    <location>
        <begin position="765"/>
        <end position="876"/>
    </location>
</feature>
<reference evidence="9 10" key="1">
    <citation type="submission" date="2016-11" db="EMBL/GenBank/DDBJ databases">
        <authorList>
            <person name="Jaros S."/>
            <person name="Januszkiewicz K."/>
            <person name="Wedrychowicz H."/>
        </authorList>
    </citation>
    <scope>NUCLEOTIDE SEQUENCE [LARGE SCALE GENOMIC DNA]</scope>
    <source>
        <strain evidence="9 10">DSM 24574</strain>
    </source>
</reference>
<feature type="transmembrane region" description="Helical" evidence="6">
    <location>
        <begin position="517"/>
        <end position="537"/>
    </location>
</feature>
<dbReference type="OrthoDB" id="1451596at2"/>
<dbReference type="GO" id="GO:0005886">
    <property type="term" value="C:plasma membrane"/>
    <property type="evidence" value="ECO:0007669"/>
    <property type="project" value="UniProtKB-SubCell"/>
</dbReference>
<comment type="subcellular location">
    <subcellularLocation>
        <location evidence="1">Cell membrane</location>
        <topology evidence="1">Multi-pass membrane protein</topology>
    </subcellularLocation>
</comment>
<gene>
    <name evidence="9" type="ORF">SAMN04488109_0281</name>
</gene>
<keyword evidence="4 6" id="KW-1133">Transmembrane helix</keyword>
<dbReference type="Pfam" id="PF02687">
    <property type="entry name" value="FtsX"/>
    <property type="match status" value="2"/>
</dbReference>
<evidence type="ECO:0000259" key="7">
    <source>
        <dbReference type="Pfam" id="PF02687"/>
    </source>
</evidence>
<evidence type="ECO:0000256" key="6">
    <source>
        <dbReference type="SAM" id="Phobius"/>
    </source>
</evidence>
<keyword evidence="3 6" id="KW-0812">Transmembrane</keyword>
<dbReference type="STRING" id="947013.SAMN04488109_0281"/>
<proteinExistence type="predicted"/>
<accession>A0A1M5JUK4</accession>
<feature type="domain" description="MacB-like periplasmic core" evidence="8">
    <location>
        <begin position="568"/>
        <end position="718"/>
    </location>
</feature>
<feature type="transmembrane region" description="Helical" evidence="6">
    <location>
        <begin position="417"/>
        <end position="445"/>
    </location>
</feature>
<dbReference type="NCBIfam" id="NF038403">
    <property type="entry name" value="perm_prefix_1"/>
    <property type="match status" value="1"/>
</dbReference>
<keyword evidence="5 6" id="KW-0472">Membrane</keyword>
<feature type="transmembrane region" description="Helical" evidence="6">
    <location>
        <begin position="107"/>
        <end position="128"/>
    </location>
</feature>
<dbReference type="PANTHER" id="PTHR30572:SF18">
    <property type="entry name" value="ABC-TYPE MACROLIDE FAMILY EXPORT SYSTEM PERMEASE COMPONENT 2"/>
    <property type="match status" value="1"/>
</dbReference>
<name>A0A1M5JUK4_9BACT</name>
<feature type="transmembrane region" description="Helical" evidence="6">
    <location>
        <begin position="805"/>
        <end position="825"/>
    </location>
</feature>